<feature type="domain" description="Glycosyl hydrolase family 95 catalytic" evidence="2">
    <location>
        <begin position="307"/>
        <end position="532"/>
    </location>
</feature>
<evidence type="ECO:0000256" key="1">
    <source>
        <dbReference type="SAM" id="SignalP"/>
    </source>
</evidence>
<feature type="chain" id="PRO_5046649600" description="Glycosyl hydrolase family 95 catalytic domain-containing protein" evidence="1">
    <location>
        <begin position="20"/>
        <end position="774"/>
    </location>
</feature>
<dbReference type="Pfam" id="PF22124">
    <property type="entry name" value="Glyco_hydro_95_cat"/>
    <property type="match status" value="1"/>
</dbReference>
<dbReference type="PANTHER" id="PTHR31084">
    <property type="entry name" value="ALPHA-L-FUCOSIDASE 2"/>
    <property type="match status" value="1"/>
</dbReference>
<protein>
    <recommendedName>
        <fullName evidence="2">Glycosyl hydrolase family 95 catalytic domain-containing protein</fullName>
    </recommendedName>
</protein>
<dbReference type="Gene3D" id="1.50.10.10">
    <property type="match status" value="1"/>
</dbReference>
<reference evidence="3 4" key="1">
    <citation type="submission" date="2024-02" db="EMBL/GenBank/DDBJ databases">
        <authorList>
            <person name="Chen Y."/>
            <person name="Shah S."/>
            <person name="Dougan E. K."/>
            <person name="Thang M."/>
            <person name="Chan C."/>
        </authorList>
    </citation>
    <scope>NUCLEOTIDE SEQUENCE [LARGE SCALE GENOMIC DNA]</scope>
</reference>
<dbReference type="PANTHER" id="PTHR31084:SF0">
    <property type="entry name" value="ALPHA-L-FUCOSIDASE 2"/>
    <property type="match status" value="1"/>
</dbReference>
<sequence length="774" mass="84558">MAMALVALAALLPWPGLAAQPVEQMVSRWRKAPQHVPSTHVPDGPLLGNGQMGITVGFSEWDVLDAKVAFHVGHNAFFAAPTGNWKISSCGYTDLTRAGRKALGGLSVSFPASASTKPAGSAELFPANGSFVWSKGGAGIHAWVHAAEDVLILNLTSSVPGRAKLVLWTYNGCSGPPNPTAARNTTDALPTQAQQIGSTLHVARANGWEYQLQAYEVQWFHLLTAGEAGARLVNFSFTSQCGAVEGPCMTAEVEVSPHATMLTLELQKSSWKKPMPEPRALSDLSELERSHVQIWRHFWAKSFINLPDSQITTFYWHMSQYLLRISSTGYASPGLFGPFVNDDQVGWMGDLTLNYNAEASYYGAASSNHLELFEPYLQTILDYLPSARLMADSQYPGSACAGALYFAGHILPFGVTSSSNGDMGQKQMGLFASVPFILYWRYTRDPNFAQRAFPFFEGLARFWECVLVEEQDGLLHDAQDCAEELCSPDGVNQKDPTVVLSMLPAFFRTAGELAALLGHPESQRRWAAHARRIAAYPTARWRGKDVLRNSAGQGEESGPTGGQFASFPLGTVSLSSSATSLEVVRQSLEHFFDIWPGGKQGNSFCSIFAAANRVAWRPAHLFQLWESYLKNQSDPDCIMYPNGMVLGCGGTGLENVGATAYVNELLLQSHEGFLRIFPGWNSTGSFHLRAEGGFEVMAERRLSWVWSYATPFGGEVLECPLKRLKQLPLPLGKIILRIGRRIEDVQGCPRGASSLSKAPFVALIGDGLKKKMYI</sequence>
<name>A0ABP0LAG8_9DINO</name>
<dbReference type="InterPro" id="IPR012341">
    <property type="entry name" value="6hp_glycosidase-like_sf"/>
</dbReference>
<dbReference type="SUPFAM" id="SSF48208">
    <property type="entry name" value="Six-hairpin glycosidases"/>
    <property type="match status" value="1"/>
</dbReference>
<accession>A0ABP0LAG8</accession>
<evidence type="ECO:0000313" key="4">
    <source>
        <dbReference type="Proteomes" id="UP001642484"/>
    </source>
</evidence>
<gene>
    <name evidence="3" type="ORF">CCMP2556_LOCUS19966</name>
</gene>
<keyword evidence="1" id="KW-0732">Signal</keyword>
<comment type="caution">
    <text evidence="3">The sequence shown here is derived from an EMBL/GenBank/DDBJ whole genome shotgun (WGS) entry which is preliminary data.</text>
</comment>
<proteinExistence type="predicted"/>
<dbReference type="InterPro" id="IPR008928">
    <property type="entry name" value="6-hairpin_glycosidase_sf"/>
</dbReference>
<evidence type="ECO:0000313" key="3">
    <source>
        <dbReference type="EMBL" id="CAK9035598.1"/>
    </source>
</evidence>
<feature type="signal peptide" evidence="1">
    <location>
        <begin position="1"/>
        <end position="19"/>
    </location>
</feature>
<dbReference type="EMBL" id="CAXAMN010011558">
    <property type="protein sequence ID" value="CAK9035598.1"/>
    <property type="molecule type" value="Genomic_DNA"/>
</dbReference>
<dbReference type="Proteomes" id="UP001642484">
    <property type="component" value="Unassembled WGS sequence"/>
</dbReference>
<organism evidence="3 4">
    <name type="scientific">Durusdinium trenchii</name>
    <dbReference type="NCBI Taxonomy" id="1381693"/>
    <lineage>
        <taxon>Eukaryota</taxon>
        <taxon>Sar</taxon>
        <taxon>Alveolata</taxon>
        <taxon>Dinophyceae</taxon>
        <taxon>Suessiales</taxon>
        <taxon>Symbiodiniaceae</taxon>
        <taxon>Durusdinium</taxon>
    </lineage>
</organism>
<keyword evidence="4" id="KW-1185">Reference proteome</keyword>
<evidence type="ECO:0000259" key="2">
    <source>
        <dbReference type="Pfam" id="PF22124"/>
    </source>
</evidence>
<dbReference type="InterPro" id="IPR054363">
    <property type="entry name" value="GH95_cat"/>
</dbReference>